<feature type="compositionally biased region" description="Basic residues" evidence="9">
    <location>
        <begin position="1476"/>
        <end position="1485"/>
    </location>
</feature>
<dbReference type="GO" id="GO:0006886">
    <property type="term" value="P:intracellular protein transport"/>
    <property type="evidence" value="ECO:0007669"/>
    <property type="project" value="InterPro"/>
</dbReference>
<evidence type="ECO:0000256" key="9">
    <source>
        <dbReference type="SAM" id="MobiDB-lite"/>
    </source>
</evidence>
<feature type="compositionally biased region" description="Acidic residues" evidence="9">
    <location>
        <begin position="1149"/>
        <end position="1159"/>
    </location>
</feature>
<keyword evidence="4 7" id="KW-0863">Zinc-finger</keyword>
<feature type="domain" description="C2" evidence="10">
    <location>
        <begin position="767"/>
        <end position="892"/>
    </location>
</feature>
<dbReference type="SUPFAM" id="SSF57903">
    <property type="entry name" value="FYVE/PHD zinc finger"/>
    <property type="match status" value="1"/>
</dbReference>
<evidence type="ECO:0000256" key="3">
    <source>
        <dbReference type="ARBA" id="ARBA00022737"/>
    </source>
</evidence>
<dbReference type="GO" id="GO:0042043">
    <property type="term" value="F:neurexin family protein binding"/>
    <property type="evidence" value="ECO:0007669"/>
    <property type="project" value="TreeGrafter"/>
</dbReference>
<organism evidence="13 14">
    <name type="scientific">Clytia hemisphaerica</name>
    <dbReference type="NCBI Taxonomy" id="252671"/>
    <lineage>
        <taxon>Eukaryota</taxon>
        <taxon>Metazoa</taxon>
        <taxon>Cnidaria</taxon>
        <taxon>Hydrozoa</taxon>
        <taxon>Hydroidolina</taxon>
        <taxon>Leptothecata</taxon>
        <taxon>Obeliida</taxon>
        <taxon>Clytiidae</taxon>
        <taxon>Clytia</taxon>
    </lineage>
</organism>
<keyword evidence="5" id="KW-0862">Zinc</keyword>
<dbReference type="PROSITE" id="PS50916">
    <property type="entry name" value="RABBD"/>
    <property type="match status" value="1"/>
</dbReference>
<dbReference type="InterPro" id="IPR000008">
    <property type="entry name" value="C2_dom"/>
</dbReference>
<dbReference type="InterPro" id="IPR010911">
    <property type="entry name" value="Rab_BD"/>
</dbReference>
<name>A0A7M5UPV3_9CNID</name>
<feature type="compositionally biased region" description="Polar residues" evidence="9">
    <location>
        <begin position="1128"/>
        <end position="1148"/>
    </location>
</feature>
<dbReference type="PROSITE" id="PS50004">
    <property type="entry name" value="C2"/>
    <property type="match status" value="7"/>
</dbReference>
<dbReference type="GO" id="GO:0008270">
    <property type="term" value="F:zinc ion binding"/>
    <property type="evidence" value="ECO:0007669"/>
    <property type="project" value="UniProtKB-KW"/>
</dbReference>
<dbReference type="PROSITE" id="PS50178">
    <property type="entry name" value="ZF_FYVE"/>
    <property type="match status" value="1"/>
</dbReference>
<dbReference type="PANTHER" id="PTHR45716">
    <property type="entry name" value="BITESIZE, ISOFORM I"/>
    <property type="match status" value="1"/>
</dbReference>
<dbReference type="InterPro" id="IPR011011">
    <property type="entry name" value="Znf_FYVE_PHD"/>
</dbReference>
<evidence type="ECO:0000259" key="11">
    <source>
        <dbReference type="PROSITE" id="PS50178"/>
    </source>
</evidence>
<keyword evidence="14" id="KW-1185">Reference proteome</keyword>
<evidence type="ECO:0000256" key="7">
    <source>
        <dbReference type="PROSITE-ProRule" id="PRU00091"/>
    </source>
</evidence>
<dbReference type="Gene3D" id="3.30.40.10">
    <property type="entry name" value="Zinc/RING finger domain, C3HC4 (zinc finger)"/>
    <property type="match status" value="1"/>
</dbReference>
<dbReference type="PRINTS" id="PR00399">
    <property type="entry name" value="SYNAPTOTAGMN"/>
</dbReference>
<dbReference type="InterPro" id="IPR017455">
    <property type="entry name" value="Znf_FYVE-rel"/>
</dbReference>
<evidence type="ECO:0000256" key="2">
    <source>
        <dbReference type="ARBA" id="ARBA00022723"/>
    </source>
</evidence>
<dbReference type="SUPFAM" id="SSF49562">
    <property type="entry name" value="C2 domain (Calcium/lipid-binding domain, CaLB)"/>
    <property type="match status" value="7"/>
</dbReference>
<dbReference type="InterPro" id="IPR035892">
    <property type="entry name" value="C2_domain_sf"/>
</dbReference>
<feature type="domain" description="C2" evidence="10">
    <location>
        <begin position="1308"/>
        <end position="1435"/>
    </location>
</feature>
<dbReference type="Pfam" id="PF00168">
    <property type="entry name" value="C2"/>
    <property type="match status" value="7"/>
</dbReference>
<feature type="region of interest" description="Disordered" evidence="9">
    <location>
        <begin position="1239"/>
        <end position="1282"/>
    </location>
</feature>
<accession>A0A7M5UPV3</accession>
<dbReference type="InterPro" id="IPR013083">
    <property type="entry name" value="Znf_RING/FYVE/PHD"/>
</dbReference>
<keyword evidence="8" id="KW-0175">Coiled coil</keyword>
<dbReference type="GO" id="GO:0016020">
    <property type="term" value="C:membrane"/>
    <property type="evidence" value="ECO:0007669"/>
    <property type="project" value="UniProtKB-SubCell"/>
</dbReference>
<keyword evidence="2" id="KW-0479">Metal-binding</keyword>
<dbReference type="InterPro" id="IPR001565">
    <property type="entry name" value="Synaptotagmin"/>
</dbReference>
<evidence type="ECO:0000259" key="12">
    <source>
        <dbReference type="PROSITE" id="PS50916"/>
    </source>
</evidence>
<dbReference type="SMR" id="A0A7M5UPV3"/>
<evidence type="ECO:0000256" key="1">
    <source>
        <dbReference type="ARBA" id="ARBA00004370"/>
    </source>
</evidence>
<dbReference type="PANTHER" id="PTHR45716:SF2">
    <property type="entry name" value="BITESIZE, ISOFORM I"/>
    <property type="match status" value="1"/>
</dbReference>
<feature type="region of interest" description="Disordered" evidence="9">
    <location>
        <begin position="1121"/>
        <end position="1177"/>
    </location>
</feature>
<dbReference type="CDD" id="cd08521">
    <property type="entry name" value="C2A_SLP"/>
    <property type="match status" value="2"/>
</dbReference>
<dbReference type="InterPro" id="IPR043567">
    <property type="entry name" value="SYTL1-5_C2B"/>
</dbReference>
<feature type="domain" description="C2" evidence="10">
    <location>
        <begin position="1472"/>
        <end position="1602"/>
    </location>
</feature>
<feature type="domain" description="C2" evidence="10">
    <location>
        <begin position="250"/>
        <end position="377"/>
    </location>
</feature>
<feature type="domain" description="C2" evidence="10">
    <location>
        <begin position="400"/>
        <end position="534"/>
    </location>
</feature>
<feature type="domain" description="C2" evidence="10">
    <location>
        <begin position="625"/>
        <end position="751"/>
    </location>
</feature>
<proteinExistence type="predicted"/>
<sequence length="1629" mass="185023">MDDSFEPVIEINKDEFTDQERRLILEVVARDEDVLRQEKSRIEHLQDELQQLEEKGVPEEDEATCGRICRRCRSPLGLVLNSGALCVSCSKTVCKDCRVETGIPSEDNTIPSWICTVCGKIREIRAESGAWFYQTTNTESDPEIVKKKKKKKAYGSFLMKKVFSKVKRSDTVIYKDPDWSEVLHKVNIIPADSTDDKIADQKASTPPPGQEEEYLDELVAEFNQHADIGDADSIGSDYSDEEDIAETVQVAGELLLGFRYVPKEKLFEVQVHKAKDLIIGDSIDNSTDPYVKIYLRPETKRSAKRKTKVKKKTLNPDFDEILSFKLEYDQLISRTVAASVWHSSFTQKNKCLGEALISIDEYLESGFSFDDPTPQWYTLKGRTIKRDQVEFCGDLVANIWFKAPGFSPNEELGKKANPVKGSLEVHCIRAQNLKALHEGGFSNPFCKMVLISKNSKHDKFKTHHIKGTIDPYWDKQFSFTNVQWVDLQDAVLQFSVWDVEKGSSHVLLGGARLGLGRHDGQIHDSFGEEVEIWQKVLDYPNESKEYFIPLRSTLDSVKQKAFAPPMPVKIMTISQHEEEKKTKFGSLSNLSAKKLLNADTISLASTGSMLSLYSMAGGEHGNLTITGELLFSVKYDDLSGIFSINIEKAKGLAAVDAKKMTSDPYVKVYLLPDKNKTSKKKTMHRRKTINPIWNETIKYKLSKEDLLQKTLQLTIWNHDRLGKNDCLGEVQLNMKQYANTNKLNEEQPVWYTLQSPAPVVGGGADDNIGELVLGLKYDNEQLIVTVKEAKGLTSLTPNKMPNPFVKCYLLPDKSRKSKRKTGVQKKTNNPMWNEKFTYKHVSIDDLNTRAIEITVWDYDSSAHQFLGGVRLGLPEGDEPWKDSFKDEVHLWESMMNHLGILAEYTIPLRKTMTSVKNEQMGELPSVPMITEMNEPPKQSFALSQPSIIQEEIVAEGIPSMRLSLQWSENVDEVDKKKKKANKGVLKVILKEAKCLPEKPDGDVPSAYCKAILHPKKKSEKFATETYYKSSDPKWDANIVFEDVSLEELRTRCMEITLYDDTVETKRMDKGLHFASLRLGSGGLIEKWDDSQGPEIDLWFNVLNNPETWNTKLIPLRVDEYPEAKPKKSSSGSFKLKNITQGKSDTSSVPEEEFSDDETEQPAAELDRSGSESPRTSALRAMGGDAAQGVINMMNEQTEQTTFEAPYEGLTTISEENEIMNSVEIQRAPSMAPSITITQDVRAGDPPFAYSQSEQKENSDDDEPQFDYPIPDKSSSKKMPPQMSLLKRSTSMTSIYSTDSANVYGQVPIRGEVQFGLKYDTTTSLFEVHVFKAKGIAAVDTKKETTDPYCKVYLLPDRTKAGKKKTRTRKKTLNPEWDEILEFKINIRDLRLRTLSLTIWHQEKLGRNVFLGEVMQDMSTLLDNGSLYGTPTTNWYDLQEKAQAPTRELYRGELYISLCFEDDNFKGVREDTEDEKKKKKKKKKKDMKSNGRVNIHILKATDLPAADKDGASDPFCKVYLLPMKQSKHKRKTPVIRDTLCPVWDYRTEYDIDYEDLGDHGIEFSVWDWDRGNSNDLLGCARIGPGNNSGEWDDANGVEIEAWRHMIDNPNVWKEFKIKLRSELKSRNKKK</sequence>
<evidence type="ECO:0000256" key="6">
    <source>
        <dbReference type="ARBA" id="ARBA00023136"/>
    </source>
</evidence>
<dbReference type="CDD" id="cd15747">
    <property type="entry name" value="FYVE_Slp3_4_5"/>
    <property type="match status" value="1"/>
</dbReference>
<protein>
    <recommendedName>
        <fullName evidence="15">Synaptotagmin-like protein 5</fullName>
    </recommendedName>
</protein>
<dbReference type="Pfam" id="PF02318">
    <property type="entry name" value="FYVE_2"/>
    <property type="match status" value="1"/>
</dbReference>
<reference evidence="13" key="1">
    <citation type="submission" date="2021-01" db="UniProtKB">
        <authorList>
            <consortium name="EnsemblMetazoa"/>
        </authorList>
    </citation>
    <scope>IDENTIFICATION</scope>
</reference>
<dbReference type="CDD" id="cd04020">
    <property type="entry name" value="C2B_SLP_1-2-3-4"/>
    <property type="match status" value="1"/>
</dbReference>
<evidence type="ECO:0000313" key="13">
    <source>
        <dbReference type="EnsemblMetazoa" id="CLYHEMP002629.2"/>
    </source>
</evidence>
<dbReference type="SMART" id="SM00239">
    <property type="entry name" value="C2"/>
    <property type="match status" value="7"/>
</dbReference>
<evidence type="ECO:0000313" key="14">
    <source>
        <dbReference type="Proteomes" id="UP000594262"/>
    </source>
</evidence>
<dbReference type="GO" id="GO:0031267">
    <property type="term" value="F:small GTPase binding"/>
    <property type="evidence" value="ECO:0007669"/>
    <property type="project" value="InterPro"/>
</dbReference>
<feature type="domain" description="RabBD" evidence="12">
    <location>
        <begin position="10"/>
        <end position="135"/>
    </location>
</feature>
<feature type="coiled-coil region" evidence="8">
    <location>
        <begin position="28"/>
        <end position="62"/>
    </location>
</feature>
<evidence type="ECO:0000256" key="8">
    <source>
        <dbReference type="SAM" id="Coils"/>
    </source>
</evidence>
<evidence type="ECO:0008006" key="15">
    <source>
        <dbReference type="Google" id="ProtNLM"/>
    </source>
</evidence>
<evidence type="ECO:0000256" key="5">
    <source>
        <dbReference type="ARBA" id="ARBA00022833"/>
    </source>
</evidence>
<feature type="domain" description="FYVE-type" evidence="11">
    <location>
        <begin position="69"/>
        <end position="123"/>
    </location>
</feature>
<keyword evidence="6" id="KW-0472">Membrane</keyword>
<dbReference type="FunFam" id="2.60.40.150:FF:000006">
    <property type="entry name" value="Synaptotagmin-like 5, isoform CRA_a"/>
    <property type="match status" value="2"/>
</dbReference>
<evidence type="ECO:0000259" key="10">
    <source>
        <dbReference type="PROSITE" id="PS50004"/>
    </source>
</evidence>
<comment type="subcellular location">
    <subcellularLocation>
        <location evidence="1">Membrane</location>
    </subcellularLocation>
</comment>
<keyword evidence="3" id="KW-0677">Repeat</keyword>
<dbReference type="Proteomes" id="UP000594262">
    <property type="component" value="Unplaced"/>
</dbReference>
<evidence type="ECO:0000256" key="4">
    <source>
        <dbReference type="ARBA" id="ARBA00022771"/>
    </source>
</evidence>
<dbReference type="GO" id="GO:0006887">
    <property type="term" value="P:exocytosis"/>
    <property type="evidence" value="ECO:0007669"/>
    <property type="project" value="TreeGrafter"/>
</dbReference>
<dbReference type="OrthoDB" id="10072397at2759"/>
<feature type="domain" description="C2" evidence="10">
    <location>
        <begin position="966"/>
        <end position="1099"/>
    </location>
</feature>
<dbReference type="InterPro" id="IPR041282">
    <property type="entry name" value="FYVE_2"/>
</dbReference>
<dbReference type="Gene3D" id="2.60.40.150">
    <property type="entry name" value="C2 domain"/>
    <property type="match status" value="7"/>
</dbReference>
<dbReference type="PRINTS" id="PR00360">
    <property type="entry name" value="C2DOMAIN"/>
</dbReference>
<dbReference type="EnsemblMetazoa" id="CLYHEMT002629.2">
    <property type="protein sequence ID" value="CLYHEMP002629.2"/>
    <property type="gene ID" value="CLYHEMG002629"/>
</dbReference>
<feature type="region of interest" description="Disordered" evidence="9">
    <location>
        <begin position="1469"/>
        <end position="1488"/>
    </location>
</feature>